<evidence type="ECO:0000313" key="4">
    <source>
        <dbReference type="Proteomes" id="UP000294830"/>
    </source>
</evidence>
<evidence type="ECO:0000259" key="2">
    <source>
        <dbReference type="Pfam" id="PF23572"/>
    </source>
</evidence>
<comment type="caution">
    <text evidence="3">The sequence shown here is derived from an EMBL/GenBank/DDBJ whole genome shotgun (WGS) entry which is preliminary data.</text>
</comment>
<dbReference type="Pfam" id="PF23571">
    <property type="entry name" value="GH3_M"/>
    <property type="match status" value="1"/>
</dbReference>
<dbReference type="GO" id="GO:0005737">
    <property type="term" value="C:cytoplasm"/>
    <property type="evidence" value="ECO:0007669"/>
    <property type="project" value="TreeGrafter"/>
</dbReference>
<dbReference type="Pfam" id="PF03321">
    <property type="entry name" value="GH3"/>
    <property type="match status" value="1"/>
</dbReference>
<dbReference type="PANTHER" id="PTHR31901">
    <property type="entry name" value="GH3 DOMAIN-CONTAINING PROTEIN"/>
    <property type="match status" value="1"/>
</dbReference>
<dbReference type="AlphaFoldDB" id="A0A4R2EYW5"/>
<accession>A0A4R2EYW5</accession>
<evidence type="ECO:0000313" key="3">
    <source>
        <dbReference type="EMBL" id="TCN72174.1"/>
    </source>
</evidence>
<gene>
    <name evidence="3" type="ORF">CLV25_102137</name>
</gene>
<dbReference type="InterPro" id="IPR055378">
    <property type="entry name" value="GH3_C"/>
</dbReference>
<feature type="domain" description="GH3 C-terminal" evidence="2">
    <location>
        <begin position="381"/>
        <end position="492"/>
    </location>
</feature>
<proteinExistence type="predicted"/>
<dbReference type="EMBL" id="SLWB01000002">
    <property type="protein sequence ID" value="TCN72174.1"/>
    <property type="molecule type" value="Genomic_DNA"/>
</dbReference>
<evidence type="ECO:0000259" key="1">
    <source>
        <dbReference type="Pfam" id="PF23571"/>
    </source>
</evidence>
<dbReference type="PANTHER" id="PTHR31901:SF9">
    <property type="entry name" value="GH3 DOMAIN-CONTAINING PROTEIN"/>
    <property type="match status" value="1"/>
</dbReference>
<keyword evidence="4" id="KW-1185">Reference proteome</keyword>
<name>A0A4R2EYW5_9BACT</name>
<dbReference type="InterPro" id="IPR055377">
    <property type="entry name" value="GH3_M"/>
</dbReference>
<organism evidence="3 4">
    <name type="scientific">Acetobacteroides hydrogenigenes</name>
    <dbReference type="NCBI Taxonomy" id="979970"/>
    <lineage>
        <taxon>Bacteria</taxon>
        <taxon>Pseudomonadati</taxon>
        <taxon>Bacteroidota</taxon>
        <taxon>Bacteroidia</taxon>
        <taxon>Bacteroidales</taxon>
        <taxon>Rikenellaceae</taxon>
        <taxon>Acetobacteroides</taxon>
    </lineage>
</organism>
<reference evidence="3 4" key="1">
    <citation type="submission" date="2019-03" db="EMBL/GenBank/DDBJ databases">
        <title>Genomic Encyclopedia of Archaeal and Bacterial Type Strains, Phase II (KMG-II): from individual species to whole genera.</title>
        <authorList>
            <person name="Goeker M."/>
        </authorList>
    </citation>
    <scope>NUCLEOTIDE SEQUENCE [LARGE SCALE GENOMIC DNA]</scope>
    <source>
        <strain evidence="3 4">RL-C</strain>
    </source>
</reference>
<sequence length="506" mass="58339">MPIINSIVNFLSTKRLKSIDEFRKYPFETQATIIKGLVETAKGTEWGKMHDFSSIRSIETFQQRTPVQDYNQAKPYIERVRQGEQNVIWPTDICWFAKSSGTTDDKSKFIPVSEESLNSVHFQGGKDTLTIYNYNHPETQIFTGKGLTLGGSHQIDRLNEKAFTGDLSAILIENIPFWADLFRTPSQKVALIPDFEEKMRRIAEEAIPENVTYFAGVPSWNMVLMKYILEHTGKSNLFEVWPNMELFIHGGVSFTPYREQYRRLFPSDAMNYMETYNASEGFFALQDDPKTNDMLLMLDYGIFYEFIPMDNFFDTSFTPLTVADVKTGINYAMVITTNGGLWRYVIGDTVEFTSLYPHKIRITGRTKHFINTFGEELIIDNAEQAIKAACEKTGAIVSEYTAAPIYMDSDAKGGHEWLFEFEKEPDSLDEFTSILDQNLIRLNSDYEAKRFKSITLQRPVVHSLRKGVFYEWLKQSGKLGGQHKVPRLYNNRDYIDKLLSINRNQQ</sequence>
<dbReference type="Proteomes" id="UP000294830">
    <property type="component" value="Unassembled WGS sequence"/>
</dbReference>
<dbReference type="Pfam" id="PF23572">
    <property type="entry name" value="GH3_C"/>
    <property type="match status" value="1"/>
</dbReference>
<feature type="domain" description="GH3 middle" evidence="1">
    <location>
        <begin position="296"/>
        <end position="365"/>
    </location>
</feature>
<protein>
    <submittedName>
        <fullName evidence="3">GH3 auxin-responsive promoter</fullName>
    </submittedName>
</protein>
<dbReference type="RefSeq" id="WP_131838238.1">
    <property type="nucleotide sequence ID" value="NZ_SLWB01000002.1"/>
</dbReference>
<dbReference type="OrthoDB" id="5678283at2"/>
<dbReference type="GO" id="GO:0016881">
    <property type="term" value="F:acid-amino acid ligase activity"/>
    <property type="evidence" value="ECO:0007669"/>
    <property type="project" value="TreeGrafter"/>
</dbReference>
<dbReference type="InterPro" id="IPR004993">
    <property type="entry name" value="GH3"/>
</dbReference>